<evidence type="ECO:0000313" key="14">
    <source>
        <dbReference type="EMBL" id="GGS29434.1"/>
    </source>
</evidence>
<dbReference type="Pfam" id="PF00664">
    <property type="entry name" value="ABC_membrane"/>
    <property type="match status" value="1"/>
</dbReference>
<dbReference type="InterPro" id="IPR036640">
    <property type="entry name" value="ABC1_TM_sf"/>
</dbReference>
<keyword evidence="7 14" id="KW-0067">ATP-binding</keyword>
<comment type="subcellular location">
    <subcellularLocation>
        <location evidence="1">Cell inner membrane</location>
        <topology evidence="1">Multi-pass membrane protein</topology>
    </subcellularLocation>
</comment>
<dbReference type="Gene3D" id="3.40.50.300">
    <property type="entry name" value="P-loop containing nucleotide triphosphate hydrolases"/>
    <property type="match status" value="1"/>
</dbReference>
<evidence type="ECO:0000256" key="10">
    <source>
        <dbReference type="ARBA" id="ARBA00023455"/>
    </source>
</evidence>
<reference evidence="14" key="1">
    <citation type="journal article" date="2014" name="Int. J. Syst. Evol. Microbiol.">
        <title>Complete genome sequence of Corynebacterium casei LMG S-19264T (=DSM 44701T), isolated from a smear-ripened cheese.</title>
        <authorList>
            <consortium name="US DOE Joint Genome Institute (JGI-PGF)"/>
            <person name="Walter F."/>
            <person name="Albersmeier A."/>
            <person name="Kalinowski J."/>
            <person name="Ruckert C."/>
        </authorList>
    </citation>
    <scope>NUCLEOTIDE SEQUENCE</scope>
    <source>
        <strain evidence="14">JCM 3276</strain>
    </source>
</reference>
<keyword evidence="8 11" id="KW-1133">Transmembrane helix</keyword>
<evidence type="ECO:0000259" key="13">
    <source>
        <dbReference type="PROSITE" id="PS50929"/>
    </source>
</evidence>
<keyword evidence="2" id="KW-0813">Transport</keyword>
<dbReference type="InterPro" id="IPR039421">
    <property type="entry name" value="Type_1_exporter"/>
</dbReference>
<comment type="caution">
    <text evidence="14">The sequence shown here is derived from an EMBL/GenBank/DDBJ whole genome shotgun (WGS) entry which is preliminary data.</text>
</comment>
<dbReference type="GO" id="GO:0140359">
    <property type="term" value="F:ABC-type transporter activity"/>
    <property type="evidence" value="ECO:0007669"/>
    <property type="project" value="InterPro"/>
</dbReference>
<evidence type="ECO:0000256" key="3">
    <source>
        <dbReference type="ARBA" id="ARBA00022475"/>
    </source>
</evidence>
<evidence type="ECO:0000256" key="11">
    <source>
        <dbReference type="SAM" id="Phobius"/>
    </source>
</evidence>
<evidence type="ECO:0000313" key="15">
    <source>
        <dbReference type="Proteomes" id="UP000660680"/>
    </source>
</evidence>
<keyword evidence="4" id="KW-0997">Cell inner membrane</keyword>
<dbReference type="PROSITE" id="PS50929">
    <property type="entry name" value="ABC_TM1F"/>
    <property type="match status" value="1"/>
</dbReference>
<proteinExistence type="inferred from homology"/>
<name>A0A918GD31_9PSEU</name>
<dbReference type="GO" id="GO:0005524">
    <property type="term" value="F:ATP binding"/>
    <property type="evidence" value="ECO:0007669"/>
    <property type="project" value="UniProtKB-KW"/>
</dbReference>
<feature type="transmembrane region" description="Helical" evidence="11">
    <location>
        <begin position="292"/>
        <end position="315"/>
    </location>
</feature>
<sequence length="630" mass="65815">MVLDELTADSGGTVIDRVSTVVSASAAPIPESTDPPARPRRPVPALGPVLARVRGPLAVAVVLQVFGSVAGLVPLLAIAELARVLLPAADGAPVDAERAWTVVLVACGALLARLVLLLAAAVVTHAADLRLALGLRLDLVRVLGRVPLAWFDRRNSGRVRKLVVDDVESLHVLVAHAVLEITAAVVVPVVAVAYLLTVEWRLTLLTLAPIVLAMVVAARAMRGAMSRYEDYERSLSELSGRAVEFVHGITVVKTFGVTGQVRGRFRAAASRFADSFGDWVAATSRAGLVADLATAPVTTLLVVLTGGLALVGAGALTPVDVLAFLLLGLAIGPPLHTLTFGMGKLGEARQAALRVAEVLATEPLPVVPDHRALRPSGTDVRVRDVDFGYDGRENALTDVSLDLAPGTITALVGPSGAGKSTLARLVPRFADVTAGSVGIGGADVRLVRPAELYRQVGFVFQEVELLRASVRANVALARPGASLDEIRAAAAAAQVDERIRALPRGYDSVIGEDAVLSGGEAQRVCIARALLADSPVLVLDEATAFADPDAEAAIQDALSELVADRTVLIVAHRLHTLTRVDRIAVLDGGRVVETGTHEELLAAGGRYARMWRCAEQARGGRSDVVAGVGR</sequence>
<dbReference type="InterPro" id="IPR027417">
    <property type="entry name" value="P-loop_NTPase"/>
</dbReference>
<dbReference type="PANTHER" id="PTHR24221">
    <property type="entry name" value="ATP-BINDING CASSETTE SUB-FAMILY B"/>
    <property type="match status" value="1"/>
</dbReference>
<evidence type="ECO:0000259" key="12">
    <source>
        <dbReference type="PROSITE" id="PS50893"/>
    </source>
</evidence>
<evidence type="ECO:0000256" key="6">
    <source>
        <dbReference type="ARBA" id="ARBA00022741"/>
    </source>
</evidence>
<feature type="transmembrane region" description="Helical" evidence="11">
    <location>
        <begin position="57"/>
        <end position="79"/>
    </location>
</feature>
<reference evidence="14" key="2">
    <citation type="submission" date="2020-09" db="EMBL/GenBank/DDBJ databases">
        <authorList>
            <person name="Sun Q."/>
            <person name="Ohkuma M."/>
        </authorList>
    </citation>
    <scope>NUCLEOTIDE SEQUENCE</scope>
    <source>
        <strain evidence="14">JCM 3276</strain>
    </source>
</reference>
<organism evidence="14 15">
    <name type="scientific">Actinokineospora fastidiosa</name>
    <dbReference type="NCBI Taxonomy" id="1816"/>
    <lineage>
        <taxon>Bacteria</taxon>
        <taxon>Bacillati</taxon>
        <taxon>Actinomycetota</taxon>
        <taxon>Actinomycetes</taxon>
        <taxon>Pseudonocardiales</taxon>
        <taxon>Pseudonocardiaceae</taxon>
        <taxon>Actinokineospora</taxon>
    </lineage>
</organism>
<comment type="similarity">
    <text evidence="10">Belongs to the ABC transporter superfamily. Siderophore-Fe(3+) uptake transporter (SIUT) (TC 3.A.1.21) family.</text>
</comment>
<dbReference type="InterPro" id="IPR011527">
    <property type="entry name" value="ABC1_TM_dom"/>
</dbReference>
<dbReference type="InterPro" id="IPR003593">
    <property type="entry name" value="AAA+_ATPase"/>
</dbReference>
<evidence type="ECO:0000256" key="1">
    <source>
        <dbReference type="ARBA" id="ARBA00004429"/>
    </source>
</evidence>
<feature type="transmembrane region" description="Helical" evidence="11">
    <location>
        <begin position="202"/>
        <end position="221"/>
    </location>
</feature>
<dbReference type="Gene3D" id="1.20.1560.10">
    <property type="entry name" value="ABC transporter type 1, transmembrane domain"/>
    <property type="match status" value="1"/>
</dbReference>
<dbReference type="GO" id="GO:0016887">
    <property type="term" value="F:ATP hydrolysis activity"/>
    <property type="evidence" value="ECO:0007669"/>
    <property type="project" value="InterPro"/>
</dbReference>
<evidence type="ECO:0000256" key="4">
    <source>
        <dbReference type="ARBA" id="ARBA00022519"/>
    </source>
</evidence>
<dbReference type="GO" id="GO:0005886">
    <property type="term" value="C:plasma membrane"/>
    <property type="evidence" value="ECO:0007669"/>
    <property type="project" value="UniProtKB-SubCell"/>
</dbReference>
<dbReference type="FunFam" id="3.40.50.300:FF:000221">
    <property type="entry name" value="Multidrug ABC transporter ATP-binding protein"/>
    <property type="match status" value="1"/>
</dbReference>
<dbReference type="AlphaFoldDB" id="A0A918GD31"/>
<dbReference type="PROSITE" id="PS00211">
    <property type="entry name" value="ABC_TRANSPORTER_1"/>
    <property type="match status" value="1"/>
</dbReference>
<feature type="transmembrane region" description="Helical" evidence="11">
    <location>
        <begin position="170"/>
        <end position="196"/>
    </location>
</feature>
<evidence type="ECO:0000256" key="8">
    <source>
        <dbReference type="ARBA" id="ARBA00022989"/>
    </source>
</evidence>
<keyword evidence="9 11" id="KW-0472">Membrane</keyword>
<keyword evidence="5 11" id="KW-0812">Transmembrane</keyword>
<dbReference type="EMBL" id="BMRB01000002">
    <property type="protein sequence ID" value="GGS29434.1"/>
    <property type="molecule type" value="Genomic_DNA"/>
</dbReference>
<keyword evidence="15" id="KW-1185">Reference proteome</keyword>
<dbReference type="PROSITE" id="PS50893">
    <property type="entry name" value="ABC_TRANSPORTER_2"/>
    <property type="match status" value="1"/>
</dbReference>
<evidence type="ECO:0000256" key="5">
    <source>
        <dbReference type="ARBA" id="ARBA00022692"/>
    </source>
</evidence>
<protein>
    <submittedName>
        <fullName evidence="14">ABC transporter ATP-binding protein</fullName>
    </submittedName>
</protein>
<dbReference type="SUPFAM" id="SSF52540">
    <property type="entry name" value="P-loop containing nucleoside triphosphate hydrolases"/>
    <property type="match status" value="1"/>
</dbReference>
<dbReference type="SMART" id="SM00382">
    <property type="entry name" value="AAA"/>
    <property type="match status" value="1"/>
</dbReference>
<gene>
    <name evidence="14" type="ORF">GCM10010171_23410</name>
</gene>
<evidence type="ECO:0000256" key="9">
    <source>
        <dbReference type="ARBA" id="ARBA00023136"/>
    </source>
</evidence>
<dbReference type="PANTHER" id="PTHR24221:SF590">
    <property type="entry name" value="COMPONENT LINKED WITH THE ASSEMBLY OF CYTOCHROME' TRANSPORT TRANSMEMBRANE ATP-BINDING PROTEIN ABC TRANSPORTER CYDD-RELATED"/>
    <property type="match status" value="1"/>
</dbReference>
<evidence type="ECO:0000256" key="2">
    <source>
        <dbReference type="ARBA" id="ARBA00022448"/>
    </source>
</evidence>
<dbReference type="InterPro" id="IPR017871">
    <property type="entry name" value="ABC_transporter-like_CS"/>
</dbReference>
<keyword evidence="6" id="KW-0547">Nucleotide-binding</keyword>
<feature type="transmembrane region" description="Helical" evidence="11">
    <location>
        <begin position="99"/>
        <end position="123"/>
    </location>
</feature>
<feature type="transmembrane region" description="Helical" evidence="11">
    <location>
        <begin position="321"/>
        <end position="340"/>
    </location>
</feature>
<evidence type="ECO:0000256" key="7">
    <source>
        <dbReference type="ARBA" id="ARBA00022840"/>
    </source>
</evidence>
<feature type="domain" description="ABC transporter" evidence="12">
    <location>
        <begin position="380"/>
        <end position="613"/>
    </location>
</feature>
<dbReference type="SUPFAM" id="SSF90123">
    <property type="entry name" value="ABC transporter transmembrane region"/>
    <property type="match status" value="1"/>
</dbReference>
<dbReference type="CDD" id="cd07346">
    <property type="entry name" value="ABC_6TM_exporters"/>
    <property type="match status" value="1"/>
</dbReference>
<dbReference type="Pfam" id="PF00005">
    <property type="entry name" value="ABC_tran"/>
    <property type="match status" value="1"/>
</dbReference>
<feature type="domain" description="ABC transmembrane type-1" evidence="13">
    <location>
        <begin position="58"/>
        <end position="347"/>
    </location>
</feature>
<accession>A0A918GD31</accession>
<dbReference type="InterPro" id="IPR003439">
    <property type="entry name" value="ABC_transporter-like_ATP-bd"/>
</dbReference>
<keyword evidence="3" id="KW-1003">Cell membrane</keyword>
<dbReference type="Proteomes" id="UP000660680">
    <property type="component" value="Unassembled WGS sequence"/>
</dbReference>